<protein>
    <submittedName>
        <fullName evidence="2">Uncharacterized protein</fullName>
    </submittedName>
</protein>
<reference evidence="2 3" key="1">
    <citation type="submission" date="2019-10" db="EMBL/GenBank/DDBJ databases">
        <title>Whole genome shotgun sequence of Acrocarpospora macrocephala NBRC 16266.</title>
        <authorList>
            <person name="Ichikawa N."/>
            <person name="Kimura A."/>
            <person name="Kitahashi Y."/>
            <person name="Komaki H."/>
            <person name="Oguchi A."/>
        </authorList>
    </citation>
    <scope>NUCLEOTIDE SEQUENCE [LARGE SCALE GENOMIC DNA]</scope>
    <source>
        <strain evidence="2 3">NBRC 16266</strain>
    </source>
</reference>
<keyword evidence="1" id="KW-0812">Transmembrane</keyword>
<organism evidence="2 3">
    <name type="scientific">Acrocarpospora macrocephala</name>
    <dbReference type="NCBI Taxonomy" id="150177"/>
    <lineage>
        <taxon>Bacteria</taxon>
        <taxon>Bacillati</taxon>
        <taxon>Actinomycetota</taxon>
        <taxon>Actinomycetes</taxon>
        <taxon>Streptosporangiales</taxon>
        <taxon>Streptosporangiaceae</taxon>
        <taxon>Acrocarpospora</taxon>
    </lineage>
</organism>
<dbReference type="AlphaFoldDB" id="A0A5M3WXQ1"/>
<keyword evidence="1" id="KW-1133">Transmembrane helix</keyword>
<accession>A0A5M3WXQ1</accession>
<evidence type="ECO:0000313" key="3">
    <source>
        <dbReference type="Proteomes" id="UP000331127"/>
    </source>
</evidence>
<proteinExistence type="predicted"/>
<keyword evidence="3" id="KW-1185">Reference proteome</keyword>
<comment type="caution">
    <text evidence="2">The sequence shown here is derived from an EMBL/GenBank/DDBJ whole genome shotgun (WGS) entry which is preliminary data.</text>
</comment>
<keyword evidence="1" id="KW-0472">Membrane</keyword>
<name>A0A5M3WXQ1_9ACTN</name>
<sequence>MRQGTRSRCQIWGQIVQCPAEPIERTGAFLILPSAIAPDRRDVMRLGWGCLAALLVPLAGLFVLVMIPMWRDNARLEALYERVTDYPRPPNTRLAYYDRDMTLGRNLSGGSGDYCDYRVRITLLTTLQPEEIRRHYSKALIAGAEDNARISLFFEDPVDGESRVVVEVFDSHGSDWDWRCT</sequence>
<evidence type="ECO:0000313" key="2">
    <source>
        <dbReference type="EMBL" id="GES12699.1"/>
    </source>
</evidence>
<dbReference type="EMBL" id="BLAE01000038">
    <property type="protein sequence ID" value="GES12699.1"/>
    <property type="molecule type" value="Genomic_DNA"/>
</dbReference>
<evidence type="ECO:0000256" key="1">
    <source>
        <dbReference type="SAM" id="Phobius"/>
    </source>
</evidence>
<dbReference type="Proteomes" id="UP000331127">
    <property type="component" value="Unassembled WGS sequence"/>
</dbReference>
<feature type="transmembrane region" description="Helical" evidence="1">
    <location>
        <begin position="46"/>
        <end position="70"/>
    </location>
</feature>
<gene>
    <name evidence="2" type="ORF">Amac_062960</name>
</gene>